<proteinExistence type="predicted"/>
<dbReference type="RefSeq" id="WP_132966757.1">
    <property type="nucleotide sequence ID" value="NZ_LEKL01000064.1"/>
</dbReference>
<keyword evidence="3" id="KW-1185">Reference proteome</keyword>
<gene>
    <name evidence="2" type="ORF">FHQ21_12030</name>
</gene>
<evidence type="ECO:0000313" key="2">
    <source>
        <dbReference type="EMBL" id="TNG87531.1"/>
    </source>
</evidence>
<dbReference type="InterPro" id="IPR007048">
    <property type="entry name" value="IraD/Gp25-like"/>
</dbReference>
<dbReference type="Proteomes" id="UP000305526">
    <property type="component" value="Unassembled WGS sequence"/>
</dbReference>
<evidence type="ECO:0000313" key="3">
    <source>
        <dbReference type="Proteomes" id="UP000305526"/>
    </source>
</evidence>
<dbReference type="Gene3D" id="3.10.450.40">
    <property type="match status" value="1"/>
</dbReference>
<dbReference type="Pfam" id="PF04965">
    <property type="entry name" value="GPW_gp25"/>
    <property type="match status" value="1"/>
</dbReference>
<sequence length="113" mass="12741">MDKTNGKKMTDETAHIRQSIADILQTPVGSRIQRRDYGSILPLLIDRPISHGLALQIASASIVALQKWEHRVEISGFKVRFSADEKHHITADIDATQHTNQTKLTFEQMPLVL</sequence>
<feature type="domain" description="IraD/Gp25-like" evidence="1">
    <location>
        <begin position="12"/>
        <end position="100"/>
    </location>
</feature>
<name>A0ABY2XRJ7_9PAST</name>
<accession>A0ABY2XRJ7</accession>
<organism evidence="2 3">
    <name type="scientific">Testudinibacter aquarius</name>
    <dbReference type="NCBI Taxonomy" id="1524974"/>
    <lineage>
        <taxon>Bacteria</taxon>
        <taxon>Pseudomonadati</taxon>
        <taxon>Pseudomonadota</taxon>
        <taxon>Gammaproteobacteria</taxon>
        <taxon>Pasteurellales</taxon>
        <taxon>Pasteurellaceae</taxon>
        <taxon>Testudinibacter</taxon>
    </lineage>
</organism>
<protein>
    <submittedName>
        <fullName evidence="2">Baseplate assembly protein W</fullName>
    </submittedName>
</protein>
<dbReference type="EMBL" id="VDGV01000154">
    <property type="protein sequence ID" value="TNG87531.1"/>
    <property type="molecule type" value="Genomic_DNA"/>
</dbReference>
<comment type="caution">
    <text evidence="2">The sequence shown here is derived from an EMBL/GenBank/DDBJ whole genome shotgun (WGS) entry which is preliminary data.</text>
</comment>
<dbReference type="SUPFAM" id="SSF160719">
    <property type="entry name" value="gpW/gp25-like"/>
    <property type="match status" value="1"/>
</dbReference>
<evidence type="ECO:0000259" key="1">
    <source>
        <dbReference type="Pfam" id="PF04965"/>
    </source>
</evidence>
<reference evidence="2 3" key="1">
    <citation type="submission" date="2019-05" db="EMBL/GenBank/DDBJ databases">
        <title>Pasteurellaceae isolates from reptiles.</title>
        <authorList>
            <person name="Bojesen A.M."/>
            <person name="Lund E."/>
        </authorList>
    </citation>
    <scope>NUCLEOTIDE SEQUENCE [LARGE SCALE GENOMIC DNA]</scope>
    <source>
        <strain evidence="2 3">ELNT2x</strain>
    </source>
</reference>